<feature type="compositionally biased region" description="Low complexity" evidence="1">
    <location>
        <begin position="685"/>
        <end position="698"/>
    </location>
</feature>
<dbReference type="Proteomes" id="UP000039865">
    <property type="component" value="Unassembled WGS sequence"/>
</dbReference>
<dbReference type="OrthoDB" id="1923159at2759"/>
<dbReference type="InParanoid" id="A0A078AWI9"/>
<dbReference type="GO" id="GO:0016567">
    <property type="term" value="P:protein ubiquitination"/>
    <property type="evidence" value="ECO:0007669"/>
    <property type="project" value="TreeGrafter"/>
</dbReference>
<feature type="region of interest" description="Disordered" evidence="1">
    <location>
        <begin position="374"/>
        <end position="405"/>
    </location>
</feature>
<evidence type="ECO:0000256" key="1">
    <source>
        <dbReference type="SAM" id="MobiDB-lite"/>
    </source>
</evidence>
<organism evidence="2 3">
    <name type="scientific">Stylonychia lemnae</name>
    <name type="common">Ciliate</name>
    <dbReference type="NCBI Taxonomy" id="5949"/>
    <lineage>
        <taxon>Eukaryota</taxon>
        <taxon>Sar</taxon>
        <taxon>Alveolata</taxon>
        <taxon>Ciliophora</taxon>
        <taxon>Intramacronucleata</taxon>
        <taxon>Spirotrichea</taxon>
        <taxon>Stichotrichia</taxon>
        <taxon>Sporadotrichida</taxon>
        <taxon>Oxytrichidae</taxon>
        <taxon>Stylonychinae</taxon>
        <taxon>Stylonychia</taxon>
    </lineage>
</organism>
<dbReference type="EMBL" id="CCKQ01014620">
    <property type="protein sequence ID" value="CDW86411.1"/>
    <property type="molecule type" value="Genomic_DNA"/>
</dbReference>
<evidence type="ECO:0000313" key="3">
    <source>
        <dbReference type="Proteomes" id="UP000039865"/>
    </source>
</evidence>
<dbReference type="GO" id="GO:0004842">
    <property type="term" value="F:ubiquitin-protein transferase activity"/>
    <property type="evidence" value="ECO:0007669"/>
    <property type="project" value="InterPro"/>
</dbReference>
<feature type="region of interest" description="Disordered" evidence="1">
    <location>
        <begin position="435"/>
        <end position="478"/>
    </location>
</feature>
<sequence>MRQNSTWKQIKQQKSKTKIRSLKNSFPACNDCELNFPTINHFARCKCKNIQLCFNCTRNHQGDTNQYDELRCLRCGELVYLYQYPERFGDQNLNSIGKKTCSRKIQRCPIKVQHIKPSDNRRIEQLLTYRIVQENLLYVIGIPQKYANENLLMSDRFFGLYGKVQRLRINYQPKDCYEGQCAVYVWYEHPVQCLVGMKLGSRSVLKCSFGTSKYCSNYLRDCYCDAYERDPKSCPFLHYLERRRDKVIENDPEFRDYLNFQDNIVDQFIRLLNIEDADIQNQSAQEISNKYLSKIKLNFTRIYDNRLPDPIDFLGPKSLPAVDLDFQKLPDSFERVLYLDIRPDDHSLNYTRLYYYHEDILVDQDTYSERSYQQMNENHQSHKLVLSDDDDPKGDACKPQSSSPMNLEKEYSLLHRFTEDDEKENHQRYFNSLLSHPSSTRSRQNHQSHQQRHSNNMKMFSKFNQSPKSPSMSHRHIEKQQSKIFNQIVQSKFPSQSPLQQKQVKLNSEKANNANDNAFVSNQPQSTILNQSHQTVQQSQNQQLAHFKQMQLMQQQQIQMAQQQANAFYQVQQIPQSQQMSNIRQPLHPISYQNLVNVPSYINQQTPVSPAQIMQSSPKYEMTNPSIHYYNSQMENQMNYHILYNGQLYSNSPQMFQQNNQPIDMKVNSQSFVPRKFKNNEATCQQQNSSNNTQIQTNAPKESVLNPENIKTLNVGSKAQIMKPIQKQPVSQLNSQKIKQMSLQNEESLDEYEIQSEIVANQMVEFVLDENREQLFYTSVPQVVHFQLDQGSIYFNTYLNSLKQETATAQLIPQKQQLYKDITSMNQTLFNRTSVFNNSIF</sequence>
<reference evidence="2 3" key="1">
    <citation type="submission" date="2014-06" db="EMBL/GenBank/DDBJ databases">
        <authorList>
            <person name="Swart Estienne"/>
        </authorList>
    </citation>
    <scope>NUCLEOTIDE SEQUENCE [LARGE SCALE GENOMIC DNA]</scope>
    <source>
        <strain evidence="2 3">130c</strain>
    </source>
</reference>
<feature type="compositionally biased region" description="Polar residues" evidence="1">
    <location>
        <begin position="462"/>
        <end position="472"/>
    </location>
</feature>
<dbReference type="AlphaFoldDB" id="A0A078AWI9"/>
<dbReference type="Gene3D" id="3.30.70.330">
    <property type="match status" value="1"/>
</dbReference>
<gene>
    <name evidence="2" type="primary">Contig12924.g13784</name>
    <name evidence="2" type="ORF">STYLEM_15505</name>
</gene>
<dbReference type="InterPro" id="IPR039780">
    <property type="entry name" value="Mot2"/>
</dbReference>
<dbReference type="PANTHER" id="PTHR12603">
    <property type="entry name" value="CCR4-NOT TRANSCRIPTION COMPLEX RELATED"/>
    <property type="match status" value="1"/>
</dbReference>
<proteinExistence type="predicted"/>
<protein>
    <submittedName>
        <fullName evidence="2">Ring zinc finger transcription negative regulator factor</fullName>
    </submittedName>
</protein>
<dbReference type="PANTHER" id="PTHR12603:SF36">
    <property type="entry name" value="RNA BINDING (RRM_RBD_RNP MOTIFS) FAMILY PROTEIN"/>
    <property type="match status" value="1"/>
</dbReference>
<dbReference type="GO" id="GO:0030014">
    <property type="term" value="C:CCR4-NOT complex"/>
    <property type="evidence" value="ECO:0007669"/>
    <property type="project" value="InterPro"/>
</dbReference>
<feature type="region of interest" description="Disordered" evidence="1">
    <location>
        <begin position="684"/>
        <end position="708"/>
    </location>
</feature>
<accession>A0A078AWI9</accession>
<name>A0A078AWI9_STYLE</name>
<evidence type="ECO:0000313" key="2">
    <source>
        <dbReference type="EMBL" id="CDW86411.1"/>
    </source>
</evidence>
<feature type="compositionally biased region" description="Basic residues" evidence="1">
    <location>
        <begin position="443"/>
        <end position="452"/>
    </location>
</feature>
<dbReference type="InterPro" id="IPR012677">
    <property type="entry name" value="Nucleotide-bd_a/b_plait_sf"/>
</dbReference>
<keyword evidence="3" id="KW-1185">Reference proteome</keyword>